<sequence>MLLLLVEKSAYRIQSRICDLQAPNEEEVLIPLNGLKQIASILEGKLTFDNNSLQALLNYSYKEKPIENNFNDTI</sequence>
<reference evidence="1" key="1">
    <citation type="submission" date="2021-02" db="EMBL/GenBank/DDBJ databases">
        <authorList>
            <person name="Nowell W R."/>
        </authorList>
    </citation>
    <scope>NUCLEOTIDE SEQUENCE</scope>
</reference>
<accession>A0A818V4M6</accession>
<proteinExistence type="predicted"/>
<comment type="caution">
    <text evidence="1">The sequence shown here is derived from an EMBL/GenBank/DDBJ whole genome shotgun (WGS) entry which is preliminary data.</text>
</comment>
<gene>
    <name evidence="1" type="ORF">JBS370_LOCUS9893</name>
</gene>
<dbReference type="EMBL" id="CAJOBD010000693">
    <property type="protein sequence ID" value="CAF3707106.1"/>
    <property type="molecule type" value="Genomic_DNA"/>
</dbReference>
<evidence type="ECO:0000313" key="2">
    <source>
        <dbReference type="Proteomes" id="UP000663836"/>
    </source>
</evidence>
<dbReference type="Proteomes" id="UP000663836">
    <property type="component" value="Unassembled WGS sequence"/>
</dbReference>
<organism evidence="1 2">
    <name type="scientific">Rotaria sordida</name>
    <dbReference type="NCBI Taxonomy" id="392033"/>
    <lineage>
        <taxon>Eukaryota</taxon>
        <taxon>Metazoa</taxon>
        <taxon>Spiralia</taxon>
        <taxon>Gnathifera</taxon>
        <taxon>Rotifera</taxon>
        <taxon>Eurotatoria</taxon>
        <taxon>Bdelloidea</taxon>
        <taxon>Philodinida</taxon>
        <taxon>Philodinidae</taxon>
        <taxon>Rotaria</taxon>
    </lineage>
</organism>
<evidence type="ECO:0000313" key="1">
    <source>
        <dbReference type="EMBL" id="CAF3707106.1"/>
    </source>
</evidence>
<protein>
    <submittedName>
        <fullName evidence="1">Uncharacterized protein</fullName>
    </submittedName>
</protein>
<name>A0A818V4M6_9BILA</name>
<dbReference type="AlphaFoldDB" id="A0A818V4M6"/>